<evidence type="ECO:0000313" key="1">
    <source>
        <dbReference type="EMBL" id="CAF3398164.1"/>
    </source>
</evidence>
<proteinExistence type="predicted"/>
<comment type="caution">
    <text evidence="1">The sequence shown here is derived from an EMBL/GenBank/DDBJ whole genome shotgun (WGS) entry which is preliminary data.</text>
</comment>
<feature type="non-terminal residue" evidence="1">
    <location>
        <position position="1"/>
    </location>
</feature>
<accession>A0A818A1U5</accession>
<dbReference type="AlphaFoldDB" id="A0A818A1U5"/>
<reference evidence="1" key="1">
    <citation type="submission" date="2021-02" db="EMBL/GenBank/DDBJ databases">
        <authorList>
            <person name="Nowell W R."/>
        </authorList>
    </citation>
    <scope>NUCLEOTIDE SEQUENCE</scope>
</reference>
<organism evidence="1 2">
    <name type="scientific">Rotaria socialis</name>
    <dbReference type="NCBI Taxonomy" id="392032"/>
    <lineage>
        <taxon>Eukaryota</taxon>
        <taxon>Metazoa</taxon>
        <taxon>Spiralia</taxon>
        <taxon>Gnathifera</taxon>
        <taxon>Rotifera</taxon>
        <taxon>Eurotatoria</taxon>
        <taxon>Bdelloidea</taxon>
        <taxon>Philodinida</taxon>
        <taxon>Philodinidae</taxon>
        <taxon>Rotaria</taxon>
    </lineage>
</organism>
<name>A0A818A1U5_9BILA</name>
<protein>
    <submittedName>
        <fullName evidence="1">Uncharacterized protein</fullName>
    </submittedName>
</protein>
<dbReference type="EMBL" id="CAJNYT010001168">
    <property type="protein sequence ID" value="CAF3398164.1"/>
    <property type="molecule type" value="Genomic_DNA"/>
</dbReference>
<evidence type="ECO:0000313" key="2">
    <source>
        <dbReference type="Proteomes" id="UP000663872"/>
    </source>
</evidence>
<gene>
    <name evidence="1" type="ORF">GRG538_LOCUS9758</name>
</gene>
<dbReference type="Proteomes" id="UP000663872">
    <property type="component" value="Unassembled WGS sequence"/>
</dbReference>
<sequence>RGGGGGGGTYHRSGCHC</sequence>